<protein>
    <submittedName>
        <fullName evidence="4">Uncharacterized protein</fullName>
    </submittedName>
</protein>
<dbReference type="AlphaFoldDB" id="A0A815JVG5"/>
<dbReference type="EMBL" id="CAJNOJ010000300">
    <property type="protein sequence ID" value="CAF1381644.1"/>
    <property type="molecule type" value="Genomic_DNA"/>
</dbReference>
<keyword evidence="5" id="KW-1185">Reference proteome</keyword>
<keyword evidence="2" id="KW-0732">Signal</keyword>
<evidence type="ECO:0000313" key="5">
    <source>
        <dbReference type="Proteomes" id="UP000663828"/>
    </source>
</evidence>
<feature type="signal peptide" evidence="2">
    <location>
        <begin position="1"/>
        <end position="18"/>
    </location>
</feature>
<evidence type="ECO:0000313" key="4">
    <source>
        <dbReference type="EMBL" id="CAF1381644.1"/>
    </source>
</evidence>
<dbReference type="Proteomes" id="UP000663852">
    <property type="component" value="Unassembled WGS sequence"/>
</dbReference>
<feature type="compositionally biased region" description="Basic and acidic residues" evidence="1">
    <location>
        <begin position="73"/>
        <end position="82"/>
    </location>
</feature>
<evidence type="ECO:0000313" key="3">
    <source>
        <dbReference type="EMBL" id="CAF0770549.1"/>
    </source>
</evidence>
<feature type="chain" id="PRO_5036411794" evidence="2">
    <location>
        <begin position="19"/>
        <end position="82"/>
    </location>
</feature>
<evidence type="ECO:0000256" key="2">
    <source>
        <dbReference type="SAM" id="SignalP"/>
    </source>
</evidence>
<comment type="caution">
    <text evidence="4">The sequence shown here is derived from an EMBL/GenBank/DDBJ whole genome shotgun (WGS) entry which is preliminary data.</text>
</comment>
<evidence type="ECO:0000256" key="1">
    <source>
        <dbReference type="SAM" id="MobiDB-lite"/>
    </source>
</evidence>
<sequence>MPRHDLQMVLLLAELCVAQDQHRQAIKIQELNLANDDLAIKLVYYQLKQFDQALAKYAMADTDTDEDTDEDLNEKHNSIYEH</sequence>
<name>A0A815JVG5_ADIRI</name>
<dbReference type="Proteomes" id="UP000663828">
    <property type="component" value="Unassembled WGS sequence"/>
</dbReference>
<reference evidence="4" key="1">
    <citation type="submission" date="2021-02" db="EMBL/GenBank/DDBJ databases">
        <authorList>
            <person name="Nowell W R."/>
        </authorList>
    </citation>
    <scope>NUCLEOTIDE SEQUENCE</scope>
</reference>
<feature type="compositionally biased region" description="Acidic residues" evidence="1">
    <location>
        <begin position="62"/>
        <end position="72"/>
    </location>
</feature>
<accession>A0A815JVG5</accession>
<gene>
    <name evidence="4" type="ORF">EDS130_LOCUS34959</name>
    <name evidence="3" type="ORF">XAT740_LOCUS1427</name>
</gene>
<feature type="region of interest" description="Disordered" evidence="1">
    <location>
        <begin position="62"/>
        <end position="82"/>
    </location>
</feature>
<evidence type="ECO:0000313" key="6">
    <source>
        <dbReference type="Proteomes" id="UP000663852"/>
    </source>
</evidence>
<dbReference type="EMBL" id="CAJNOR010000044">
    <property type="protein sequence ID" value="CAF0770549.1"/>
    <property type="molecule type" value="Genomic_DNA"/>
</dbReference>
<proteinExistence type="predicted"/>
<organism evidence="4 6">
    <name type="scientific">Adineta ricciae</name>
    <name type="common">Rotifer</name>
    <dbReference type="NCBI Taxonomy" id="249248"/>
    <lineage>
        <taxon>Eukaryota</taxon>
        <taxon>Metazoa</taxon>
        <taxon>Spiralia</taxon>
        <taxon>Gnathifera</taxon>
        <taxon>Rotifera</taxon>
        <taxon>Eurotatoria</taxon>
        <taxon>Bdelloidea</taxon>
        <taxon>Adinetida</taxon>
        <taxon>Adinetidae</taxon>
        <taxon>Adineta</taxon>
    </lineage>
</organism>